<evidence type="ECO:0000313" key="6">
    <source>
        <dbReference type="Proteomes" id="UP000051586"/>
    </source>
</evidence>
<evidence type="ECO:0000256" key="1">
    <source>
        <dbReference type="ARBA" id="ARBA00008061"/>
    </source>
</evidence>
<dbReference type="GO" id="GO:0009313">
    <property type="term" value="P:oligosaccharide catabolic process"/>
    <property type="evidence" value="ECO:0007669"/>
    <property type="project" value="TreeGrafter"/>
</dbReference>
<accession>A0A0R2CKX8</accession>
<reference evidence="5 6" key="1">
    <citation type="journal article" date="2015" name="Genome Announc.">
        <title>Expanding the biotechnology potential of lactobacilli through comparative genomics of 213 strains and associated genera.</title>
        <authorList>
            <person name="Sun Z."/>
            <person name="Harris H.M."/>
            <person name="McCann A."/>
            <person name="Guo C."/>
            <person name="Argimon S."/>
            <person name="Zhang W."/>
            <person name="Yang X."/>
            <person name="Jeffery I.B."/>
            <person name="Cooney J.C."/>
            <person name="Kagawa T.F."/>
            <person name="Liu W."/>
            <person name="Song Y."/>
            <person name="Salvetti E."/>
            <person name="Wrobel A."/>
            <person name="Rasinkangas P."/>
            <person name="Parkhill J."/>
            <person name="Rea M.C."/>
            <person name="O'Sullivan O."/>
            <person name="Ritari J."/>
            <person name="Douillard F.P."/>
            <person name="Paul Ross R."/>
            <person name="Yang R."/>
            <person name="Briner A.E."/>
            <person name="Felis G.E."/>
            <person name="de Vos W.M."/>
            <person name="Barrangou R."/>
            <person name="Klaenhammer T.R."/>
            <person name="Caufield P.W."/>
            <person name="Cui Y."/>
            <person name="Zhang H."/>
            <person name="O'Toole P.W."/>
        </authorList>
    </citation>
    <scope>NUCLEOTIDE SEQUENCE [LARGE SCALE GENOMIC DNA]</scope>
    <source>
        <strain evidence="5 6">DSM 22689</strain>
    </source>
</reference>
<sequence length="584" mass="66789">MTFSIPTSERSKIVTQMITPPLAKQPADWWKNEIIYEIYCRSFQDSNGDGIGDLQGIISRLDYLQELGVTALWIAPVYRSPMVDMGYDIAAYQQIDPVYGTMADMDELLEQAQARGIKIIMDMVLNHTSDQHPWFQAALQDPTSKYRDYYVFQHPANGQVPNNWRATFGGSTWEPVPNEPGTYYFHTFATEQPDLNWENPALRQELYRIINWWLDKGVAGFRLDAITQLKKDQDWASLPPDDDDGLVNVERKGLNRPGLGQFLAELKAATFSKYNAVTIGEAYGVPLEQLEEFVGPGGYFSMIFDFSYLNIDVQDANEWFKKNQWEVSDLAQTMFMSQQEIKKARGYFANVIENHDQNRAVSKFIRTEDHDNPAAAKALAALYFFLAGIPVIYQGQELGMTNFERSDLQEFNDLSSINNYQRALANGYRPNEALKIINFRSRDNARVPMPWDQTKFGGFSTVTPWLAPAANNVVRNVAQQRNDPASVWSFYQKLIRLRQDSHWEALWLEGEVVPVRTGEDEMIVYQRRLKQQTVQIMINLSGKVQPLRQVVVGQLELDSLATNGKPAAEIRDLQPYQVLIVTID</sequence>
<dbReference type="SMART" id="SM00642">
    <property type="entry name" value="Aamy"/>
    <property type="match status" value="1"/>
</dbReference>
<dbReference type="InterPro" id="IPR017853">
    <property type="entry name" value="GH"/>
</dbReference>
<dbReference type="PANTHER" id="PTHR10357:SF179">
    <property type="entry name" value="NEUTRAL AND BASIC AMINO ACID TRANSPORT PROTEIN RBAT"/>
    <property type="match status" value="1"/>
</dbReference>
<dbReference type="InterPro" id="IPR006047">
    <property type="entry name" value="GH13_cat_dom"/>
</dbReference>
<dbReference type="STRING" id="1423745.GCA_001311215_01082"/>
<dbReference type="AlphaFoldDB" id="A0A0R2CKX8"/>
<dbReference type="GO" id="GO:0004556">
    <property type="term" value="F:alpha-amylase activity"/>
    <property type="evidence" value="ECO:0007669"/>
    <property type="project" value="TreeGrafter"/>
</dbReference>
<dbReference type="Gene3D" id="3.90.400.10">
    <property type="entry name" value="Oligo-1,6-glucosidase, Domain 2"/>
    <property type="match status" value="1"/>
</dbReference>
<organism evidence="5 6">
    <name type="scientific">Fructilactobacillus florum DSM 22689 = JCM 16035</name>
    <dbReference type="NCBI Taxonomy" id="1423745"/>
    <lineage>
        <taxon>Bacteria</taxon>
        <taxon>Bacillati</taxon>
        <taxon>Bacillota</taxon>
        <taxon>Bacilli</taxon>
        <taxon>Lactobacillales</taxon>
        <taxon>Lactobacillaceae</taxon>
        <taxon>Fructilactobacillus</taxon>
    </lineage>
</organism>
<name>A0A0R2CKX8_9LACO</name>
<gene>
    <name evidence="5" type="ORF">FC87_GL000381</name>
</gene>
<dbReference type="PATRIC" id="fig|1423745.4.peg.410"/>
<comment type="caution">
    <text evidence="5">The sequence shown here is derived from an EMBL/GenBank/DDBJ whole genome shotgun (WGS) entry which is preliminary data.</text>
</comment>
<feature type="domain" description="Glycosyl hydrolase family 13 catalytic" evidence="4">
    <location>
        <begin position="37"/>
        <end position="446"/>
    </location>
</feature>
<comment type="similarity">
    <text evidence="1">Belongs to the glycosyl hydrolase 13 family.</text>
</comment>
<evidence type="ECO:0000256" key="2">
    <source>
        <dbReference type="ARBA" id="ARBA00022801"/>
    </source>
</evidence>
<dbReference type="Gene3D" id="3.20.20.80">
    <property type="entry name" value="Glycosidases"/>
    <property type="match status" value="1"/>
</dbReference>
<dbReference type="EMBL" id="AYZI01000002">
    <property type="protein sequence ID" value="KRM92254.1"/>
    <property type="molecule type" value="Genomic_DNA"/>
</dbReference>
<proteinExistence type="inferred from homology"/>
<dbReference type="InterPro" id="IPR045857">
    <property type="entry name" value="O16G_dom_2"/>
</dbReference>
<evidence type="ECO:0000256" key="3">
    <source>
        <dbReference type="ARBA" id="ARBA00023295"/>
    </source>
</evidence>
<dbReference type="FunFam" id="3.20.20.80:FF:000064">
    <property type="entry name" value="Oligo-1,6-glucosidase"/>
    <property type="match status" value="1"/>
</dbReference>
<dbReference type="PANTHER" id="PTHR10357">
    <property type="entry name" value="ALPHA-AMYLASE FAMILY MEMBER"/>
    <property type="match status" value="1"/>
</dbReference>
<protein>
    <submittedName>
        <fullName evidence="5">Alpha-glucosidase</fullName>
    </submittedName>
</protein>
<dbReference type="Proteomes" id="UP000051586">
    <property type="component" value="Unassembled WGS sequence"/>
</dbReference>
<evidence type="ECO:0000313" key="5">
    <source>
        <dbReference type="EMBL" id="KRM92254.1"/>
    </source>
</evidence>
<evidence type="ECO:0000259" key="4">
    <source>
        <dbReference type="SMART" id="SM00642"/>
    </source>
</evidence>
<dbReference type="CDD" id="cd11333">
    <property type="entry name" value="AmyAc_SI_OligoGlu_DGase"/>
    <property type="match status" value="1"/>
</dbReference>
<dbReference type="SUPFAM" id="SSF51445">
    <property type="entry name" value="(Trans)glycosidases"/>
    <property type="match status" value="1"/>
</dbReference>
<dbReference type="FunFam" id="3.90.400.10:FF:000002">
    <property type="entry name" value="Sucrose isomerase"/>
    <property type="match status" value="1"/>
</dbReference>
<dbReference type="Pfam" id="PF00128">
    <property type="entry name" value="Alpha-amylase"/>
    <property type="match status" value="1"/>
</dbReference>
<keyword evidence="3" id="KW-0326">Glycosidase</keyword>
<keyword evidence="2" id="KW-0378">Hydrolase</keyword>